<dbReference type="EMBL" id="LR797155">
    <property type="protein sequence ID" value="CAB4190186.1"/>
    <property type="molecule type" value="Genomic_DNA"/>
</dbReference>
<accession>A0A6J5R6D7</accession>
<gene>
    <name evidence="2" type="ORF">UFOVP1207_53</name>
    <name evidence="1" type="ORF">UFOVP474_57</name>
</gene>
<evidence type="ECO:0000313" key="2">
    <source>
        <dbReference type="EMBL" id="CAB4190186.1"/>
    </source>
</evidence>
<reference evidence="2" key="1">
    <citation type="submission" date="2020-05" db="EMBL/GenBank/DDBJ databases">
        <authorList>
            <person name="Chiriac C."/>
            <person name="Salcher M."/>
            <person name="Ghai R."/>
            <person name="Kavagutti S V."/>
        </authorList>
    </citation>
    <scope>NUCLEOTIDE SEQUENCE</scope>
</reference>
<name>A0A6J5R6D7_9CAUD</name>
<dbReference type="EMBL" id="LR796445">
    <property type="protein sequence ID" value="CAB4145867.1"/>
    <property type="molecule type" value="Genomic_DNA"/>
</dbReference>
<organism evidence="2">
    <name type="scientific">uncultured Caudovirales phage</name>
    <dbReference type="NCBI Taxonomy" id="2100421"/>
    <lineage>
        <taxon>Viruses</taxon>
        <taxon>Duplodnaviria</taxon>
        <taxon>Heunggongvirae</taxon>
        <taxon>Uroviricota</taxon>
        <taxon>Caudoviricetes</taxon>
        <taxon>Peduoviridae</taxon>
        <taxon>Maltschvirus</taxon>
        <taxon>Maltschvirus maltsch</taxon>
    </lineage>
</organism>
<sequence length="84" mass="9688">MRKLISYQIEDALFLEPSDFDEAILGVAHRYGMDPVVAYDRTRVIDILARDMPREDAEEFFEFNTIGAWMGDSTPIFVDTRPAE</sequence>
<evidence type="ECO:0000313" key="1">
    <source>
        <dbReference type="EMBL" id="CAB4145867.1"/>
    </source>
</evidence>
<proteinExistence type="predicted"/>
<protein>
    <submittedName>
        <fullName evidence="2">Uncharacterized protein</fullName>
    </submittedName>
</protein>